<name>A0ABQ8KGF9_9APHY</name>
<feature type="region of interest" description="Disordered" evidence="1">
    <location>
        <begin position="92"/>
        <end position="125"/>
    </location>
</feature>
<feature type="compositionally biased region" description="Basic residues" evidence="1">
    <location>
        <begin position="113"/>
        <end position="124"/>
    </location>
</feature>
<accession>A0ABQ8KGF9</accession>
<dbReference type="EMBL" id="JADCUA010000010">
    <property type="protein sequence ID" value="KAH9836751.1"/>
    <property type="molecule type" value="Genomic_DNA"/>
</dbReference>
<reference evidence="2 3" key="1">
    <citation type="journal article" date="2021" name="Environ. Microbiol.">
        <title>Gene family expansions and transcriptome signatures uncover fungal adaptations to wood decay.</title>
        <authorList>
            <person name="Hage H."/>
            <person name="Miyauchi S."/>
            <person name="Viragh M."/>
            <person name="Drula E."/>
            <person name="Min B."/>
            <person name="Chaduli D."/>
            <person name="Navarro D."/>
            <person name="Favel A."/>
            <person name="Norest M."/>
            <person name="Lesage-Meessen L."/>
            <person name="Balint B."/>
            <person name="Merenyi Z."/>
            <person name="de Eugenio L."/>
            <person name="Morin E."/>
            <person name="Martinez A.T."/>
            <person name="Baldrian P."/>
            <person name="Stursova M."/>
            <person name="Martinez M.J."/>
            <person name="Novotny C."/>
            <person name="Magnuson J.K."/>
            <person name="Spatafora J.W."/>
            <person name="Maurice S."/>
            <person name="Pangilinan J."/>
            <person name="Andreopoulos W."/>
            <person name="LaButti K."/>
            <person name="Hundley H."/>
            <person name="Na H."/>
            <person name="Kuo A."/>
            <person name="Barry K."/>
            <person name="Lipzen A."/>
            <person name="Henrissat B."/>
            <person name="Riley R."/>
            <person name="Ahrendt S."/>
            <person name="Nagy L.G."/>
            <person name="Grigoriev I.V."/>
            <person name="Martin F."/>
            <person name="Rosso M.N."/>
        </authorList>
    </citation>
    <scope>NUCLEOTIDE SEQUENCE [LARGE SCALE GENOMIC DNA]</scope>
    <source>
        <strain evidence="2 3">CIRM-BRFM 1785</strain>
    </source>
</reference>
<dbReference type="GeneID" id="72004526"/>
<gene>
    <name evidence="2" type="ORF">C8Q71DRAFT_759559</name>
</gene>
<organism evidence="2 3">
    <name type="scientific">Rhodofomes roseus</name>
    <dbReference type="NCBI Taxonomy" id="34475"/>
    <lineage>
        <taxon>Eukaryota</taxon>
        <taxon>Fungi</taxon>
        <taxon>Dikarya</taxon>
        <taxon>Basidiomycota</taxon>
        <taxon>Agaricomycotina</taxon>
        <taxon>Agaricomycetes</taxon>
        <taxon>Polyporales</taxon>
        <taxon>Rhodofomes</taxon>
    </lineage>
</organism>
<feature type="region of interest" description="Disordered" evidence="1">
    <location>
        <begin position="409"/>
        <end position="448"/>
    </location>
</feature>
<dbReference type="Proteomes" id="UP000814176">
    <property type="component" value="Unassembled WGS sequence"/>
</dbReference>
<sequence>MSKKGHLTSMSAAERIQAKDAAHSLRIAIAVAALRHKPTDQSYEAYMLDLQDKFPRNCVLPPDVWRERALALEKKLQDVQTKYDSEHIELEALRQSSEQPPVGSEAQPETKTIGKKKKQPKKVARSAELAASAEIHPTLRTILDPSQIDATLPALPSTAHVLRAFETLDRLLFIYPGTKSSGDMSSTQPLLAAAKRAIDALGDNLARLLSPSPDAVAQSSMSASDALGALGTLAERLLIAVLPLFNNGGRKHGQNSRKITVTAEWNDAALDEILGRMTTMLLLPLVRSFAPLSTNFLYALLLARNSKNNAKNKATPTGTRARGGSQEPTDIRPDAFTMFDRILSTLESLSASALAGAARVVQRIKHVLTMEAARELAELYSDSRAPSLGTNTHAAGRSVAEARARTAKAKCKSSVQHPAARAAPGRTTEDGSRGRTRRAPRGDPLRDVVTPVTSITALAPPHPRTRRRKGCKRRWAGSRCCRRHFDGARARR</sequence>
<dbReference type="RefSeq" id="XP_047778989.1">
    <property type="nucleotide sequence ID" value="XM_047923794.1"/>
</dbReference>
<comment type="caution">
    <text evidence="2">The sequence shown here is derived from an EMBL/GenBank/DDBJ whole genome shotgun (WGS) entry which is preliminary data.</text>
</comment>
<protein>
    <submittedName>
        <fullName evidence="2">Uncharacterized protein</fullName>
    </submittedName>
</protein>
<proteinExistence type="predicted"/>
<feature type="region of interest" description="Disordered" evidence="1">
    <location>
        <begin position="309"/>
        <end position="331"/>
    </location>
</feature>
<evidence type="ECO:0000313" key="2">
    <source>
        <dbReference type="EMBL" id="KAH9836751.1"/>
    </source>
</evidence>
<evidence type="ECO:0000313" key="3">
    <source>
        <dbReference type="Proteomes" id="UP000814176"/>
    </source>
</evidence>
<evidence type="ECO:0000256" key="1">
    <source>
        <dbReference type="SAM" id="MobiDB-lite"/>
    </source>
</evidence>
<keyword evidence="3" id="KW-1185">Reference proteome</keyword>